<dbReference type="EMBL" id="KN831770">
    <property type="protein sequence ID" value="KIM47245.1"/>
    <property type="molecule type" value="Genomic_DNA"/>
</dbReference>
<gene>
    <name evidence="2" type="ORF">M413DRAFT_7791</name>
</gene>
<dbReference type="AlphaFoldDB" id="A0A0C3CEP3"/>
<feature type="compositionally biased region" description="Low complexity" evidence="1">
    <location>
        <begin position="150"/>
        <end position="159"/>
    </location>
</feature>
<evidence type="ECO:0000313" key="3">
    <source>
        <dbReference type="Proteomes" id="UP000053424"/>
    </source>
</evidence>
<feature type="region of interest" description="Disordered" evidence="1">
    <location>
        <begin position="150"/>
        <end position="178"/>
    </location>
</feature>
<reference evidence="3" key="2">
    <citation type="submission" date="2015-01" db="EMBL/GenBank/DDBJ databases">
        <title>Evolutionary Origins and Diversification of the Mycorrhizal Mutualists.</title>
        <authorList>
            <consortium name="DOE Joint Genome Institute"/>
            <consortium name="Mycorrhizal Genomics Consortium"/>
            <person name="Kohler A."/>
            <person name="Kuo A."/>
            <person name="Nagy L.G."/>
            <person name="Floudas D."/>
            <person name="Copeland A."/>
            <person name="Barry K.W."/>
            <person name="Cichocki N."/>
            <person name="Veneault-Fourrey C."/>
            <person name="LaButti K."/>
            <person name="Lindquist E.A."/>
            <person name="Lipzen A."/>
            <person name="Lundell T."/>
            <person name="Morin E."/>
            <person name="Murat C."/>
            <person name="Riley R."/>
            <person name="Ohm R."/>
            <person name="Sun H."/>
            <person name="Tunlid A."/>
            <person name="Henrissat B."/>
            <person name="Grigoriev I.V."/>
            <person name="Hibbett D.S."/>
            <person name="Martin F."/>
        </authorList>
    </citation>
    <scope>NUCLEOTIDE SEQUENCE [LARGE SCALE GENOMIC DNA]</scope>
    <source>
        <strain evidence="3">h7</strain>
    </source>
</reference>
<reference evidence="2 3" key="1">
    <citation type="submission" date="2014-04" db="EMBL/GenBank/DDBJ databases">
        <authorList>
            <consortium name="DOE Joint Genome Institute"/>
            <person name="Kuo A."/>
            <person name="Gay G."/>
            <person name="Dore J."/>
            <person name="Kohler A."/>
            <person name="Nagy L.G."/>
            <person name="Floudas D."/>
            <person name="Copeland A."/>
            <person name="Barry K.W."/>
            <person name="Cichocki N."/>
            <person name="Veneault-Fourrey C."/>
            <person name="LaButti K."/>
            <person name="Lindquist E.A."/>
            <person name="Lipzen A."/>
            <person name="Lundell T."/>
            <person name="Morin E."/>
            <person name="Murat C."/>
            <person name="Sun H."/>
            <person name="Tunlid A."/>
            <person name="Henrissat B."/>
            <person name="Grigoriev I.V."/>
            <person name="Hibbett D.S."/>
            <person name="Martin F."/>
            <person name="Nordberg H.P."/>
            <person name="Cantor M.N."/>
            <person name="Hua S.X."/>
        </authorList>
    </citation>
    <scope>NUCLEOTIDE SEQUENCE [LARGE SCALE GENOMIC DNA]</scope>
    <source>
        <strain evidence="3">h7</strain>
    </source>
</reference>
<organism evidence="2 3">
    <name type="scientific">Hebeloma cylindrosporum</name>
    <dbReference type="NCBI Taxonomy" id="76867"/>
    <lineage>
        <taxon>Eukaryota</taxon>
        <taxon>Fungi</taxon>
        <taxon>Dikarya</taxon>
        <taxon>Basidiomycota</taxon>
        <taxon>Agaricomycotina</taxon>
        <taxon>Agaricomycetes</taxon>
        <taxon>Agaricomycetidae</taxon>
        <taxon>Agaricales</taxon>
        <taxon>Agaricineae</taxon>
        <taxon>Hymenogastraceae</taxon>
        <taxon>Hebeloma</taxon>
    </lineage>
</organism>
<proteinExistence type="predicted"/>
<protein>
    <submittedName>
        <fullName evidence="2">Uncharacterized protein</fullName>
    </submittedName>
</protein>
<dbReference type="Proteomes" id="UP000053424">
    <property type="component" value="Unassembled WGS sequence"/>
</dbReference>
<dbReference type="HOGENOM" id="CLU_1510794_0_0_1"/>
<evidence type="ECO:0000256" key="1">
    <source>
        <dbReference type="SAM" id="MobiDB-lite"/>
    </source>
</evidence>
<evidence type="ECO:0000313" key="2">
    <source>
        <dbReference type="EMBL" id="KIM47245.1"/>
    </source>
</evidence>
<accession>A0A0C3CEP3</accession>
<sequence>MYFFSCDEVVGARIQQAVTRSYHELRVLLMWITMAMLGSNGRFSTDDFQIFREYLRDLVATMHAVQAVGRSVTFPGDNIIAIEEAIVLGIRHASQDDILDAADLLRALLTADQRVSHYDQWFAVFMCPLIHPLGHRANPIVLSDNGRSFGGSSDSSYDSMPDLEYPLSPLYNPQSPEA</sequence>
<name>A0A0C3CEP3_HEBCY</name>
<keyword evidence="3" id="KW-1185">Reference proteome</keyword>